<sequence>MAGSREERSLRPSTLLMRRSSWPKMKAPKRRINYPRSLPPINLPMQPATQTSRLLPAPSVPTAPTTTAEPKEQCYDDPEICTFCDDGGQSIISCEGLCHRHFHAKKEDVARVLGCPTLKYTTKTLEAWDASVFHLWRVGHIQGRPTRGSSLPSCDMQEVLPPSLHI</sequence>
<keyword evidence="3" id="KW-1185">Reference proteome</keyword>
<feature type="compositionally biased region" description="Low complexity" evidence="1">
    <location>
        <begin position="56"/>
        <end position="68"/>
    </location>
</feature>
<dbReference type="AlphaFoldDB" id="A0ABD1YGY5"/>
<gene>
    <name evidence="2" type="ORF">R1flu_014604</name>
</gene>
<feature type="region of interest" description="Disordered" evidence="1">
    <location>
        <begin position="1"/>
        <end position="41"/>
    </location>
</feature>
<evidence type="ECO:0000313" key="2">
    <source>
        <dbReference type="EMBL" id="KAL2629918.1"/>
    </source>
</evidence>
<evidence type="ECO:0000256" key="1">
    <source>
        <dbReference type="SAM" id="MobiDB-lite"/>
    </source>
</evidence>
<organism evidence="2 3">
    <name type="scientific">Riccia fluitans</name>
    <dbReference type="NCBI Taxonomy" id="41844"/>
    <lineage>
        <taxon>Eukaryota</taxon>
        <taxon>Viridiplantae</taxon>
        <taxon>Streptophyta</taxon>
        <taxon>Embryophyta</taxon>
        <taxon>Marchantiophyta</taxon>
        <taxon>Marchantiopsida</taxon>
        <taxon>Marchantiidae</taxon>
        <taxon>Marchantiales</taxon>
        <taxon>Ricciaceae</taxon>
        <taxon>Riccia</taxon>
    </lineage>
</organism>
<comment type="caution">
    <text evidence="2">The sequence shown here is derived from an EMBL/GenBank/DDBJ whole genome shotgun (WGS) entry which is preliminary data.</text>
</comment>
<dbReference type="PANTHER" id="PTHR46235">
    <property type="entry name" value="PHD FINGER-CONTAINING PROTEIN DDB_G0268158"/>
    <property type="match status" value="1"/>
</dbReference>
<feature type="compositionally biased region" description="Basic and acidic residues" evidence="1">
    <location>
        <begin position="1"/>
        <end position="10"/>
    </location>
</feature>
<evidence type="ECO:0000313" key="3">
    <source>
        <dbReference type="Proteomes" id="UP001605036"/>
    </source>
</evidence>
<name>A0ABD1YGY5_9MARC</name>
<dbReference type="Proteomes" id="UP001605036">
    <property type="component" value="Unassembled WGS sequence"/>
</dbReference>
<proteinExistence type="predicted"/>
<accession>A0ABD1YGY5</accession>
<dbReference type="PANTHER" id="PTHR46235:SF3">
    <property type="entry name" value="PHD FINGER-CONTAINING PROTEIN DDB_G0268158"/>
    <property type="match status" value="1"/>
</dbReference>
<reference evidence="2 3" key="1">
    <citation type="submission" date="2024-09" db="EMBL/GenBank/DDBJ databases">
        <title>Chromosome-scale assembly of Riccia fluitans.</title>
        <authorList>
            <person name="Paukszto L."/>
            <person name="Sawicki J."/>
            <person name="Karawczyk K."/>
            <person name="Piernik-Szablinska J."/>
            <person name="Szczecinska M."/>
            <person name="Mazdziarz M."/>
        </authorList>
    </citation>
    <scope>NUCLEOTIDE SEQUENCE [LARGE SCALE GENOMIC DNA]</scope>
    <source>
        <strain evidence="2">Rf_01</strain>
        <tissue evidence="2">Aerial parts of the thallus</tissue>
    </source>
</reference>
<dbReference type="EMBL" id="JBHFFA010000004">
    <property type="protein sequence ID" value="KAL2629918.1"/>
    <property type="molecule type" value="Genomic_DNA"/>
</dbReference>
<protein>
    <submittedName>
        <fullName evidence="2">Uncharacterized protein</fullName>
    </submittedName>
</protein>
<feature type="region of interest" description="Disordered" evidence="1">
    <location>
        <begin position="52"/>
        <end position="71"/>
    </location>
</feature>